<accession>A0AA38ILK2</accession>
<keyword evidence="2" id="KW-1185">Reference proteome</keyword>
<proteinExistence type="predicted"/>
<dbReference type="EMBL" id="JALNTZ010000003">
    <property type="protein sequence ID" value="KAJ3659190.1"/>
    <property type="molecule type" value="Genomic_DNA"/>
</dbReference>
<evidence type="ECO:0008006" key="3">
    <source>
        <dbReference type="Google" id="ProtNLM"/>
    </source>
</evidence>
<dbReference type="Proteomes" id="UP001168821">
    <property type="component" value="Unassembled WGS sequence"/>
</dbReference>
<dbReference type="AlphaFoldDB" id="A0AA38ILK2"/>
<reference evidence="1" key="1">
    <citation type="journal article" date="2023" name="G3 (Bethesda)">
        <title>Whole genome assemblies of Zophobas morio and Tenebrio molitor.</title>
        <authorList>
            <person name="Kaur S."/>
            <person name="Stinson S.A."/>
            <person name="diCenzo G.C."/>
        </authorList>
    </citation>
    <scope>NUCLEOTIDE SEQUENCE</scope>
    <source>
        <strain evidence="1">QUZm001</strain>
    </source>
</reference>
<sequence>MKGTKINIEKETKEKGDEKILIGGDFNARLGDKGTRIIDKEKGEKRGSKDKANNKEGKMLWQIIEEMGCVVLQNDFAKLVRCDESFIKFTSFKFYKKSRTFAALNVTYTTFQDITSDEHVRLKVSAWQLRGNEFKKTVVDFSMGICTLYKANKFGALSLIKDSNLTGCPFPKDVYYINDMAPTSDVLPPFFPEGKWMLQLNFFNNGKVITEVQWMMTILKQL</sequence>
<dbReference type="SMART" id="SM00697">
    <property type="entry name" value="DM8"/>
    <property type="match status" value="1"/>
</dbReference>
<dbReference type="InterPro" id="IPR036691">
    <property type="entry name" value="Endo/exonu/phosph_ase_sf"/>
</dbReference>
<protein>
    <recommendedName>
        <fullName evidence="3">Endonuclease/exonuclease/phosphatase domain-containing protein</fullName>
    </recommendedName>
</protein>
<dbReference type="PANTHER" id="PTHR21112:SF0">
    <property type="entry name" value="CHEMOSENSORY PROTEIN A 29A-RELATED"/>
    <property type="match status" value="1"/>
</dbReference>
<dbReference type="Gene3D" id="3.60.10.10">
    <property type="entry name" value="Endonuclease/exonuclease/phosphatase"/>
    <property type="match status" value="1"/>
</dbReference>
<name>A0AA38ILK2_9CUCU</name>
<dbReference type="Pfam" id="PF06477">
    <property type="entry name" value="DUF1091"/>
    <property type="match status" value="1"/>
</dbReference>
<dbReference type="InterPro" id="IPR010512">
    <property type="entry name" value="DUF1091"/>
</dbReference>
<gene>
    <name evidence="1" type="ORF">Zmor_010892</name>
</gene>
<evidence type="ECO:0000313" key="2">
    <source>
        <dbReference type="Proteomes" id="UP001168821"/>
    </source>
</evidence>
<evidence type="ECO:0000313" key="1">
    <source>
        <dbReference type="EMBL" id="KAJ3659190.1"/>
    </source>
</evidence>
<dbReference type="PANTHER" id="PTHR21112">
    <property type="entry name" value="CHEMOSENSORY PROTEIN A 29A-RELATED"/>
    <property type="match status" value="1"/>
</dbReference>
<comment type="caution">
    <text evidence="1">The sequence shown here is derived from an EMBL/GenBank/DDBJ whole genome shotgun (WGS) entry which is preliminary data.</text>
</comment>
<organism evidence="1 2">
    <name type="scientific">Zophobas morio</name>
    <dbReference type="NCBI Taxonomy" id="2755281"/>
    <lineage>
        <taxon>Eukaryota</taxon>
        <taxon>Metazoa</taxon>
        <taxon>Ecdysozoa</taxon>
        <taxon>Arthropoda</taxon>
        <taxon>Hexapoda</taxon>
        <taxon>Insecta</taxon>
        <taxon>Pterygota</taxon>
        <taxon>Neoptera</taxon>
        <taxon>Endopterygota</taxon>
        <taxon>Coleoptera</taxon>
        <taxon>Polyphaga</taxon>
        <taxon>Cucujiformia</taxon>
        <taxon>Tenebrionidae</taxon>
        <taxon>Zophobas</taxon>
    </lineage>
</organism>